<evidence type="ECO:0000313" key="17">
    <source>
        <dbReference type="EMBL" id="ODV95195.1"/>
    </source>
</evidence>
<comment type="catalytic activity">
    <reaction evidence="13">
        <text>L-seryl-[protein] + ATP = O-phospho-L-seryl-[protein] + ADP + H(+)</text>
        <dbReference type="Rhea" id="RHEA:17989"/>
        <dbReference type="Rhea" id="RHEA-COMP:9863"/>
        <dbReference type="Rhea" id="RHEA-COMP:11604"/>
        <dbReference type="ChEBI" id="CHEBI:15378"/>
        <dbReference type="ChEBI" id="CHEBI:29999"/>
        <dbReference type="ChEBI" id="CHEBI:30616"/>
        <dbReference type="ChEBI" id="CHEBI:83421"/>
        <dbReference type="ChEBI" id="CHEBI:456216"/>
        <dbReference type="EC" id="2.7.11.1"/>
    </reaction>
</comment>
<keyword evidence="11" id="KW-0539">Nucleus</keyword>
<dbReference type="PANTHER" id="PTHR11139:SF125">
    <property type="entry name" value="SERINE_THREONINE-PROTEIN KINASE MEC1"/>
    <property type="match status" value="1"/>
</dbReference>
<dbReference type="GO" id="GO:0000723">
    <property type="term" value="P:telomere maintenance"/>
    <property type="evidence" value="ECO:0007669"/>
    <property type="project" value="TreeGrafter"/>
</dbReference>
<evidence type="ECO:0000256" key="3">
    <source>
        <dbReference type="ARBA" id="ARBA00012513"/>
    </source>
</evidence>
<gene>
    <name evidence="17" type="ORF">PACTADRAFT_49941</name>
</gene>
<evidence type="ECO:0000256" key="8">
    <source>
        <dbReference type="ARBA" id="ARBA00022777"/>
    </source>
</evidence>
<comment type="similarity">
    <text evidence="2">Belongs to the PI3/PI4-kinase family. ATM subfamily.</text>
</comment>
<keyword evidence="6" id="KW-0547">Nucleotide-binding</keyword>
<feature type="domain" description="FAT" evidence="15">
    <location>
        <begin position="597"/>
        <end position="1142"/>
    </location>
</feature>
<evidence type="ECO:0000256" key="12">
    <source>
        <dbReference type="ARBA" id="ARBA00047899"/>
    </source>
</evidence>
<organism evidence="17 18">
    <name type="scientific">Pachysolen tannophilus NRRL Y-2460</name>
    <dbReference type="NCBI Taxonomy" id="669874"/>
    <lineage>
        <taxon>Eukaryota</taxon>
        <taxon>Fungi</taxon>
        <taxon>Dikarya</taxon>
        <taxon>Ascomycota</taxon>
        <taxon>Saccharomycotina</taxon>
        <taxon>Pichiomycetes</taxon>
        <taxon>Pachysolenaceae</taxon>
        <taxon>Pachysolen</taxon>
    </lineage>
</organism>
<evidence type="ECO:0000313" key="18">
    <source>
        <dbReference type="Proteomes" id="UP000094236"/>
    </source>
</evidence>
<protein>
    <recommendedName>
        <fullName evidence="3">non-specific serine/threonine protein kinase</fullName>
        <ecNumber evidence="3">2.7.11.1</ecNumber>
    </recommendedName>
</protein>
<dbReference type="SMART" id="SM00146">
    <property type="entry name" value="PI3Kc"/>
    <property type="match status" value="1"/>
</dbReference>
<dbReference type="CDD" id="cd00892">
    <property type="entry name" value="PIKKc_ATR"/>
    <property type="match status" value="1"/>
</dbReference>
<keyword evidence="9" id="KW-0067">ATP-binding</keyword>
<reference evidence="18" key="1">
    <citation type="submission" date="2016-05" db="EMBL/GenBank/DDBJ databases">
        <title>Comparative genomics of biotechnologically important yeasts.</title>
        <authorList>
            <consortium name="DOE Joint Genome Institute"/>
            <person name="Riley R."/>
            <person name="Haridas S."/>
            <person name="Wolfe K.H."/>
            <person name="Lopes M.R."/>
            <person name="Hittinger C.T."/>
            <person name="Goker M."/>
            <person name="Salamov A."/>
            <person name="Wisecaver J."/>
            <person name="Long T.M."/>
            <person name="Aerts A.L."/>
            <person name="Barry K."/>
            <person name="Choi C."/>
            <person name="Clum A."/>
            <person name="Coughlan A.Y."/>
            <person name="Deshpande S."/>
            <person name="Douglass A.P."/>
            <person name="Hanson S.J."/>
            <person name="Klenk H.-P."/>
            <person name="Labutti K."/>
            <person name="Lapidus A."/>
            <person name="Lindquist E."/>
            <person name="Lipzen A."/>
            <person name="Meier-Kolthoff J.P."/>
            <person name="Ohm R.A."/>
            <person name="Otillar R.P."/>
            <person name="Pangilinan J."/>
            <person name="Peng Y."/>
            <person name="Rokas A."/>
            <person name="Rosa C.A."/>
            <person name="Scheuner C."/>
            <person name="Sibirny A.A."/>
            <person name="Slot J.C."/>
            <person name="Stielow J.B."/>
            <person name="Sun H."/>
            <person name="Kurtzman C.P."/>
            <person name="Blackwell M."/>
            <person name="Grigoriev I.V."/>
            <person name="Jeffries T.W."/>
        </authorList>
    </citation>
    <scope>NUCLEOTIDE SEQUENCE [LARGE SCALE GENOMIC DNA]</scope>
    <source>
        <strain evidence="18">NRRL Y-2460</strain>
    </source>
</reference>
<evidence type="ECO:0000256" key="7">
    <source>
        <dbReference type="ARBA" id="ARBA00022763"/>
    </source>
</evidence>
<dbReference type="SMART" id="SM01343">
    <property type="entry name" value="FATC"/>
    <property type="match status" value="1"/>
</dbReference>
<keyword evidence="8" id="KW-0418">Kinase</keyword>
<dbReference type="Gene3D" id="3.30.1010.10">
    <property type="entry name" value="Phosphatidylinositol 3-kinase Catalytic Subunit, Chain A, domain 4"/>
    <property type="match status" value="1"/>
</dbReference>
<dbReference type="PROSITE" id="PS51189">
    <property type="entry name" value="FAT"/>
    <property type="match status" value="1"/>
</dbReference>
<dbReference type="InterPro" id="IPR003152">
    <property type="entry name" value="FATC_dom"/>
</dbReference>
<dbReference type="EMBL" id="KV454014">
    <property type="protein sequence ID" value="ODV95195.1"/>
    <property type="molecule type" value="Genomic_DNA"/>
</dbReference>
<evidence type="ECO:0000259" key="14">
    <source>
        <dbReference type="PROSITE" id="PS50290"/>
    </source>
</evidence>
<keyword evidence="7" id="KW-0227">DNA damage</keyword>
<dbReference type="Proteomes" id="UP000094236">
    <property type="component" value="Unassembled WGS sequence"/>
</dbReference>
<dbReference type="Gene3D" id="1.10.1070.11">
    <property type="entry name" value="Phosphatidylinositol 3-/4-kinase, catalytic domain"/>
    <property type="match status" value="1"/>
</dbReference>
<dbReference type="PROSITE" id="PS50290">
    <property type="entry name" value="PI3_4_KINASE_3"/>
    <property type="match status" value="1"/>
</dbReference>
<proteinExistence type="inferred from homology"/>
<dbReference type="GO" id="GO:0000077">
    <property type="term" value="P:DNA damage checkpoint signaling"/>
    <property type="evidence" value="ECO:0007669"/>
    <property type="project" value="TreeGrafter"/>
</dbReference>
<evidence type="ECO:0000256" key="9">
    <source>
        <dbReference type="ARBA" id="ARBA00022840"/>
    </source>
</evidence>
<dbReference type="GO" id="GO:0005694">
    <property type="term" value="C:chromosome"/>
    <property type="evidence" value="ECO:0007669"/>
    <property type="project" value="TreeGrafter"/>
</dbReference>
<sequence>MQILGNAASEFKGRQLTELVDNNSIAISWEVLKIYSPESNNHAKIKNALLYIASTLLPNETNPLEVYLERTILGIVQNFSESTYDVKGLQPFIEKLRAIWAIDCLIAISGKSIVSALPQIMACIQTNLELSHLHYESLRCLKILIKNLSQSNLSIILDLILSLILQKWSQFSEKTKLESKEILNILFKEHEALIKKKYFNYIFSLSFNPELLGIYNNARVTFPNSIKGTSFSLLHDLTLRSKNENKFVVAQALSDLEYYFKKYQNEFHSSYVNNPSFINYIPVLRSTLLEVSHKFRSSDVEIPTKCAIVFGLMGSLDFNKFNNFSVISSDEKDQLIILKQFTDRNEVYRFLIIFVKSVLVKAFWASTDPVKQLFLAYAMQEYMKLLELNGIDVESFSKDEINKTSTPAIIWSKFDDISKSTLLPLLSSKYIVNGSKNENLTYPIYKTWMKHSKWLRDFTLDLLRKSKHEGINPAAQKIFLICTSIIKDQDLSICNFILPYATLNLILCKDEKIEKEIETEMLAILGSNVSGVNDNSTAEHLKSCYQSVFGILDYFKKWCSARKQKKKRADLSSISTKTFNEETSLVENFLNRMPQELIAKRSAECNSYERAILNLEESYRSSKIERNEFFSTIQSMYVEIDDLDALDGVLKKFSTQSLTDKLLQFQYSDNWKIAQDCFEALSESDLNREKVKDTTDLLKSLNDYSLYDSSLEKLDAQLSLLNGNLNMLASEWVRIGLNSSVYAGNLHALKKWIYVTESNIKPSSLTDSALFIDYEFAKALVFLAEDKIEDTVSHINKAFQLLGYSLAMSKETSLSRTRSIINQLHCLTDLKEIALSTSKSKSESNIKTLDLRYSNVSNDFQSCWRILSTRRAADNLHPNDFTKNDISNIWIESAKIARKSERLDLATKSIMNAMLLENQKVDLEYAKLLWAQGDHSRALKAIDELRSSDNERSIRENALIQLKYTKWLDSSDSGNSSTIIDEYNKAAKMDVKWEKPYYLLGKYFNKILENQSIVSEDIKSSKDFYGDYERRLVFNYLRALQCGSKYLFEALPKVITVWLDFASKYKDKVPRKKKNYDLIKESIKQSINLIPAICWYTVLSQLISRALHPNPEAAEQVMDLVSKITEAYPEQALWSVFAQSKSTITERSKMGNNILSNIIQRPSNPEESVKRKNTIKSAINLFDALLGVCMKEVNKKRSDLILSTDFGFDHKVTPCVSLVVPLRSNFEIKLPASFDLSSKNYKSFPIGSKITIIKFDEHVKILSSMQKPRRLAILGSNGGKYHILCKPHDDLRKDAKLMEFTTMIDRLLKKDDESEKRKLSITSYAVVPLNETYGVLEWVDSCRTMRDIVLSYLTSIGKPLDFSFCKKMLAEDQSLQEKITGLNRLIKEYPPVFRLWFLEEFPDPKAWYGARCNYTRSSAVMSIIGYILGMGDRHGDNILMLEKTGGVLHVDFDCLFDKGLTLAVPERVPFRLTSNMVDAFGISGVEGAFRKSCEVTMRLVRNHEPALMNILESFLYDPILDWSATKRRKKHDSHNPEVSLNNIKKKIRGIEKDASLSLSIPAHVDAVISQAVSPENLAQMYIGWMSFI</sequence>
<evidence type="ECO:0000256" key="1">
    <source>
        <dbReference type="ARBA" id="ARBA00004123"/>
    </source>
</evidence>
<evidence type="ECO:0000256" key="4">
    <source>
        <dbReference type="ARBA" id="ARBA00022527"/>
    </source>
</evidence>
<dbReference type="PROSITE" id="PS51190">
    <property type="entry name" value="FATC"/>
    <property type="match status" value="1"/>
</dbReference>
<dbReference type="InterPro" id="IPR012993">
    <property type="entry name" value="UME"/>
</dbReference>
<evidence type="ECO:0000256" key="5">
    <source>
        <dbReference type="ARBA" id="ARBA00022679"/>
    </source>
</evidence>
<dbReference type="OrthoDB" id="381190at2759"/>
<dbReference type="InterPro" id="IPR011009">
    <property type="entry name" value="Kinase-like_dom_sf"/>
</dbReference>
<name>A0A1E4TTX0_PACTA</name>
<evidence type="ECO:0000259" key="15">
    <source>
        <dbReference type="PROSITE" id="PS51189"/>
    </source>
</evidence>
<dbReference type="GO" id="GO:0006281">
    <property type="term" value="P:DNA repair"/>
    <property type="evidence" value="ECO:0007669"/>
    <property type="project" value="UniProtKB-KW"/>
</dbReference>
<keyword evidence="10" id="KW-0234">DNA repair</keyword>
<dbReference type="Pfam" id="PF08064">
    <property type="entry name" value="UME"/>
    <property type="match status" value="1"/>
</dbReference>
<dbReference type="InterPro" id="IPR003151">
    <property type="entry name" value="PIK-rel_kinase_FAT"/>
</dbReference>
<dbReference type="EC" id="2.7.11.1" evidence="3"/>
<dbReference type="PROSITE" id="PS00916">
    <property type="entry name" value="PI3_4_KINASE_2"/>
    <property type="match status" value="1"/>
</dbReference>
<dbReference type="PANTHER" id="PTHR11139">
    <property type="entry name" value="ATAXIA TELANGIECTASIA MUTATED ATM -RELATED"/>
    <property type="match status" value="1"/>
</dbReference>
<dbReference type="STRING" id="669874.A0A1E4TTX0"/>
<feature type="domain" description="PI3K/PI4K catalytic" evidence="14">
    <location>
        <begin position="1255"/>
        <end position="1576"/>
    </location>
</feature>
<dbReference type="InterPro" id="IPR000403">
    <property type="entry name" value="PI3/4_kinase_cat_dom"/>
</dbReference>
<dbReference type="Pfam" id="PF25030">
    <property type="entry name" value="M-HEAT_ATR"/>
    <property type="match status" value="1"/>
</dbReference>
<dbReference type="Pfam" id="PF02259">
    <property type="entry name" value="FAT"/>
    <property type="match status" value="1"/>
</dbReference>
<dbReference type="Pfam" id="PF02260">
    <property type="entry name" value="FATC"/>
    <property type="match status" value="1"/>
</dbReference>
<dbReference type="GO" id="GO:0005524">
    <property type="term" value="F:ATP binding"/>
    <property type="evidence" value="ECO:0007669"/>
    <property type="project" value="UniProtKB-KW"/>
</dbReference>
<dbReference type="Pfam" id="PF00454">
    <property type="entry name" value="PI3_PI4_kinase"/>
    <property type="match status" value="1"/>
</dbReference>
<feature type="domain" description="FATC" evidence="16">
    <location>
        <begin position="1556"/>
        <end position="1588"/>
    </location>
</feature>
<evidence type="ECO:0000256" key="2">
    <source>
        <dbReference type="ARBA" id="ARBA00010769"/>
    </source>
</evidence>
<dbReference type="Pfam" id="PF23593">
    <property type="entry name" value="HEAT_ATR"/>
    <property type="match status" value="1"/>
</dbReference>
<dbReference type="SMART" id="SM00802">
    <property type="entry name" value="UME"/>
    <property type="match status" value="1"/>
</dbReference>
<dbReference type="InterPro" id="IPR036940">
    <property type="entry name" value="PI3/4_kinase_cat_sf"/>
</dbReference>
<evidence type="ECO:0000256" key="6">
    <source>
        <dbReference type="ARBA" id="ARBA00022741"/>
    </source>
</evidence>
<keyword evidence="5" id="KW-0808">Transferase</keyword>
<dbReference type="GO" id="GO:0004674">
    <property type="term" value="F:protein serine/threonine kinase activity"/>
    <property type="evidence" value="ECO:0007669"/>
    <property type="project" value="UniProtKB-KW"/>
</dbReference>
<dbReference type="InterPro" id="IPR056802">
    <property type="entry name" value="ATR-like_M-HEAT"/>
</dbReference>
<dbReference type="InterPro" id="IPR050517">
    <property type="entry name" value="DDR_Repair_Kinase"/>
</dbReference>
<dbReference type="GO" id="GO:0005634">
    <property type="term" value="C:nucleus"/>
    <property type="evidence" value="ECO:0007669"/>
    <property type="project" value="UniProtKB-SubCell"/>
</dbReference>
<dbReference type="InterPro" id="IPR018936">
    <property type="entry name" value="PI3/4_kinase_CS"/>
</dbReference>
<dbReference type="SUPFAM" id="SSF56112">
    <property type="entry name" value="Protein kinase-like (PK-like)"/>
    <property type="match status" value="1"/>
</dbReference>
<evidence type="ECO:0000256" key="11">
    <source>
        <dbReference type="ARBA" id="ARBA00023242"/>
    </source>
</evidence>
<evidence type="ECO:0000259" key="16">
    <source>
        <dbReference type="PROSITE" id="PS51190"/>
    </source>
</evidence>
<dbReference type="InterPro" id="IPR014009">
    <property type="entry name" value="PIK_FAT"/>
</dbReference>
<comment type="catalytic activity">
    <reaction evidence="12">
        <text>L-threonyl-[protein] + ATP = O-phospho-L-threonyl-[protein] + ADP + H(+)</text>
        <dbReference type="Rhea" id="RHEA:46608"/>
        <dbReference type="Rhea" id="RHEA-COMP:11060"/>
        <dbReference type="Rhea" id="RHEA-COMP:11605"/>
        <dbReference type="ChEBI" id="CHEBI:15378"/>
        <dbReference type="ChEBI" id="CHEBI:30013"/>
        <dbReference type="ChEBI" id="CHEBI:30616"/>
        <dbReference type="ChEBI" id="CHEBI:61977"/>
        <dbReference type="ChEBI" id="CHEBI:456216"/>
        <dbReference type="EC" id="2.7.11.1"/>
    </reaction>
</comment>
<keyword evidence="4" id="KW-0723">Serine/threonine-protein kinase</keyword>
<accession>A0A1E4TTX0</accession>
<dbReference type="InterPro" id="IPR016024">
    <property type="entry name" value="ARM-type_fold"/>
</dbReference>
<keyword evidence="18" id="KW-1185">Reference proteome</keyword>
<dbReference type="InterPro" id="IPR057564">
    <property type="entry name" value="HEAT_ATR"/>
</dbReference>
<evidence type="ECO:0000256" key="10">
    <source>
        <dbReference type="ARBA" id="ARBA00023204"/>
    </source>
</evidence>
<comment type="subcellular location">
    <subcellularLocation>
        <location evidence="1">Nucleus</location>
    </subcellularLocation>
</comment>
<dbReference type="SUPFAM" id="SSF48371">
    <property type="entry name" value="ARM repeat"/>
    <property type="match status" value="1"/>
</dbReference>
<evidence type="ECO:0000256" key="13">
    <source>
        <dbReference type="ARBA" id="ARBA00048679"/>
    </source>
</evidence>